<evidence type="ECO:0000259" key="3">
    <source>
        <dbReference type="Pfam" id="PF00370"/>
    </source>
</evidence>
<dbReference type="PANTHER" id="PTHR43095:SF5">
    <property type="entry name" value="XYLULOSE KINASE"/>
    <property type="match status" value="1"/>
</dbReference>
<dbReference type="Gene3D" id="3.30.420.40">
    <property type="match status" value="1"/>
</dbReference>
<dbReference type="InterPro" id="IPR018484">
    <property type="entry name" value="FGGY_N"/>
</dbReference>
<dbReference type="Pfam" id="PF00370">
    <property type="entry name" value="FGGY_N"/>
    <property type="match status" value="1"/>
</dbReference>
<evidence type="ECO:0000256" key="2">
    <source>
        <dbReference type="ARBA" id="ARBA00022777"/>
    </source>
</evidence>
<evidence type="ECO:0000313" key="4">
    <source>
        <dbReference type="EMBL" id="SVD08547.1"/>
    </source>
</evidence>
<keyword evidence="2" id="KW-0418">Kinase</keyword>
<dbReference type="PANTHER" id="PTHR43095">
    <property type="entry name" value="SUGAR KINASE"/>
    <property type="match status" value="1"/>
</dbReference>
<dbReference type="InterPro" id="IPR050406">
    <property type="entry name" value="FGGY_Carb_Kinase"/>
</dbReference>
<dbReference type="EMBL" id="UINC01128652">
    <property type="protein sequence ID" value="SVD08547.1"/>
    <property type="molecule type" value="Genomic_DNA"/>
</dbReference>
<keyword evidence="1" id="KW-0808">Transferase</keyword>
<sequence>MSLVIGIDIGTSSTKTLLLSEEGTIVSSASADYRLVTPHAGWVEQDVHDWWQAVCNTVRQIVQYLESDQCSFSVRDIKGISLSGQMNGAVFVDASGNPLRSAILWLDQRSQEQCDQANDQVGDLLRNHALHVLNPINTLAKVLWLRERQPEIYAEVCHVLLPKDWIRFKLTGTLQTEVTDASVTAVLDLKTRNWSGEILDGLGIEERLFPKVVESPTVTGQITESVASETGLYAGIPVCAGGGDMAC</sequence>
<reference evidence="4" key="1">
    <citation type="submission" date="2018-05" db="EMBL/GenBank/DDBJ databases">
        <authorList>
            <person name="Lanie J.A."/>
            <person name="Ng W.-L."/>
            <person name="Kazmierczak K.M."/>
            <person name="Andrzejewski T.M."/>
            <person name="Davidsen T.M."/>
            <person name="Wayne K.J."/>
            <person name="Tettelin H."/>
            <person name="Glass J.I."/>
            <person name="Rusch D."/>
            <person name="Podicherti R."/>
            <person name="Tsui H.-C.T."/>
            <person name="Winkler M.E."/>
        </authorList>
    </citation>
    <scope>NUCLEOTIDE SEQUENCE</scope>
</reference>
<dbReference type="SUPFAM" id="SSF53067">
    <property type="entry name" value="Actin-like ATPase domain"/>
    <property type="match status" value="1"/>
</dbReference>
<gene>
    <name evidence="4" type="ORF">METZ01_LOCUS361401</name>
</gene>
<dbReference type="GO" id="GO:0016301">
    <property type="term" value="F:kinase activity"/>
    <property type="evidence" value="ECO:0007669"/>
    <property type="project" value="UniProtKB-KW"/>
</dbReference>
<feature type="domain" description="Carbohydrate kinase FGGY N-terminal" evidence="3">
    <location>
        <begin position="4"/>
        <end position="245"/>
    </location>
</feature>
<organism evidence="4">
    <name type="scientific">marine metagenome</name>
    <dbReference type="NCBI Taxonomy" id="408172"/>
    <lineage>
        <taxon>unclassified sequences</taxon>
        <taxon>metagenomes</taxon>
        <taxon>ecological metagenomes</taxon>
    </lineage>
</organism>
<proteinExistence type="predicted"/>
<dbReference type="GO" id="GO:0005975">
    <property type="term" value="P:carbohydrate metabolic process"/>
    <property type="evidence" value="ECO:0007669"/>
    <property type="project" value="InterPro"/>
</dbReference>
<accession>A0A382SH81</accession>
<protein>
    <recommendedName>
        <fullName evidence="3">Carbohydrate kinase FGGY N-terminal domain-containing protein</fullName>
    </recommendedName>
</protein>
<feature type="non-terminal residue" evidence="4">
    <location>
        <position position="247"/>
    </location>
</feature>
<dbReference type="InterPro" id="IPR043129">
    <property type="entry name" value="ATPase_NBD"/>
</dbReference>
<name>A0A382SH81_9ZZZZ</name>
<dbReference type="AlphaFoldDB" id="A0A382SH81"/>
<evidence type="ECO:0000256" key="1">
    <source>
        <dbReference type="ARBA" id="ARBA00022679"/>
    </source>
</evidence>